<feature type="compositionally biased region" description="Basic and acidic residues" evidence="3">
    <location>
        <begin position="1586"/>
        <end position="1598"/>
    </location>
</feature>
<sequence>MSSEICLELVDSVRYSREIGAHLPTNEDKSGILERNSLAWYARGSVLEVFNIDPNRKVISHNFNSTASKSKPCTIECVEEVCLNSQTTVLAVALCLGTEQSQIAFLSLRRCRELGRIDVQEDIRTLRWINNTRESVGSLYQFSCCLAAGTEDGKVLIVDGCIGIVEHETPVGTTSVLIDRTGVVKRQCHIELFQCDLEQIIDRLEQVRDRGLYVGLQLPQEVYASVCFMLDITPLRAFTVGFVDGTVLLYDLPTLSRIHRIAAPCEDCSVVSMDFCEPSDDPKPCLYLWVLYAHPDGAFAVLYLLMCQHKQLLNGRSTPIYDELLSCSERLSLSSYDPGSRPLNVQTVRKKVAHEDELITLTVLSWLGSNNTTTLMVFDLNQWYKAEMPYDCDWKQELTYTVVFQLGEPSFHVQLIERSIVLFRSIQRPEEHFYPSSLAFDIMSFHGLTRTRHRWIGLQNKLLQYLDQDGANSIIEPVPLYQMLCRAALVPQFYEQLPAVDDDVCKLREFILSIGLEYNCHTFLQSCMELWADGSHLGANPDRGVSLSTLTDWIRNRSKTLKMVSNALLLPLLKTKADRHIDTQTREVLALCTREGKQLSKLYDTILSEYVSFIPEAVIDELRKEAQLIRAMVEYQDVLQWLLHINVLPEGRSPSEDEGEADHSYDETLLLPYPYEMLQEYYRSQRHMLSKEGDESPTVLDLSYCKYLFIDNLLERDFDPKAIRKVWVGSSGKSPAAAAVPLYPPKSLFKALRVMLLPEVSLERKLVLLMYLFMDIVAIHGDGRYRHVLQRLEKFPQVFKLQLGLVRRVQAFWHLDHGNMAWTVEEFLSPLSCTVDFPQWHRELAVSVLLHQDASNLALKVLRAPGSPVSPYLELLTLVRNNLISEAFSVQRRSHQTDGSQLICFVEAILSAGKAETLLEFSLTEEEKRVLREYLLDCPHDISESLIFGHLLQNFELVEAVQVMDGLKNRKRGPMVAETQREILSLYHKVLDPTSQRLAYLTYTEPKELEPNRAIANDQGNLGDISPSIASDTAKATTAKVHSLSSSLIRNRGDFRARVLHRSIVAIKDAAASVGLQHERPFLEKPGLGVFQCRPMVRSQSVSYPVRLDPTMNKRRQRDISFEECPKSPLFNEEDGQGNPRKRRYLGPSGDGGRYTNFDLPVPKIPEFRPMKPKFNFTAMAAAGSEASDNAKRRERTSITNSPSIFQTTPPTTKKQSPPAAAAAASDHAPGTSQISLQEEIPHGILKQQNQSVDSSVAASGHDHDSQEKVLRFDFSSLNGSNGTPGSAEKVDQTKSPEARAETTESPALVQKERRDLDLSGISNDDFYSPEVTMANSSLQQILSAGGPTRRRPLHLSRSGTPTAAEAGETSQGNNIAIIIEDHLEEDEAEAEEMDDDDSSRNEDADEQMDVDEGMMMEPQVDVSQAQDHGKEEEQAIEPAVSVDQGSAKQIAIQQDRSTDTARDECMETTDSEVRAENVDHKERQQMESVSEAKKAVAVAVDRDEVAVLATAKADKEDDEQDQEQDDDASIDDVVEDYDEDDDHEQEDEASEDDGDYDEDEDEDDDDDGNDDDEDDDDDGGGGDDPYDHGNNIERSPSEDSVLEVIDVSDEYSNQLEHASISSQASSSPSASSGGSSAGAPAPQEQRNEVRREEQEESRNAAESPAGSDCYGEFYQESEQQPLYDELEAYELVENDQSQQVQEPQQHQQQQQSVAATEDDGIQVPTTSSSTHRTEQELPSGTESHPVDGEESSEVKDLSVQLLQDPSDVEVAPSSAARNLSVVASEECDDGVASTSDLATAETRVSASIATNSASPPSATSPTQGFEEKDKLLFGQPKNAHELEVPAMNLCVKPDEAHGSSRKNSKGEENGLLTVESRALNLSADQQELAAHLESASGTNEGGDGETNEASGDDSEEYEAHSSSESKLQDHSEANEEATTGPAASAADDISMEVVEKDDEDVEDESARISGGQPDEAAQATSSTVAKPSQQQPKEVTENPEEPKEVNTTSTVAPLRTASEASTEEDGTKKTIKPRLQALVEEQDQEMASTSSPRTNVKTRLMAAMEKSGTPTGPEPTTPSRRRSVRASSVLPETTNTPLTPALSRSRRYASMDNVTGTPDTPLTPRRSTRATSLVKELFGASGVTPQKKSRRQSQASSVDETTVVETKAAATATTTTATTTEQHPSLPISPTSGDDPMMEPPEPSERSFASSTASSIRRSTRGRKSKAPSEGAPEPPGPGSVPLFDDYSSNRRLTRHQLAVMERSMGLTAAATTSGTGRTRRASSSRADESVTSQDHDSEPESIASSVSGTSLRSTRSRTARSKVSASGRQSSIETRSNRGGSKVRATTAGATTAGSITGSGSHRHASEQDSDSDNSTSTYASNQRGLAPIAEEGSETTSENAKKRRTRKTKGSN</sequence>
<feature type="compositionally biased region" description="Polar residues" evidence="3">
    <location>
        <begin position="1444"/>
        <end position="1456"/>
    </location>
</feature>
<feature type="compositionally biased region" description="Basic and acidic residues" evidence="3">
    <location>
        <begin position="1918"/>
        <end position="1934"/>
    </location>
</feature>
<evidence type="ECO:0000259" key="4">
    <source>
        <dbReference type="Pfam" id="PF13934"/>
    </source>
</evidence>
<feature type="region of interest" description="Disordered" evidence="3">
    <location>
        <begin position="1183"/>
        <end position="1233"/>
    </location>
</feature>
<feature type="compositionally biased region" description="Basic and acidic residues" evidence="3">
    <location>
        <begin position="1646"/>
        <end position="1660"/>
    </location>
</feature>
<accession>A0A2M4CH51</accession>
<feature type="compositionally biased region" description="Acidic residues" evidence="3">
    <location>
        <begin position="1383"/>
        <end position="1415"/>
    </location>
</feature>
<dbReference type="PANTHER" id="PTHR21583:SF8">
    <property type="entry name" value="PROTEIN ELYS"/>
    <property type="match status" value="1"/>
</dbReference>
<dbReference type="PANTHER" id="PTHR21583">
    <property type="entry name" value="ELYS PROTEIN"/>
    <property type="match status" value="1"/>
</dbReference>
<feature type="compositionally biased region" description="Basic and acidic residues" evidence="3">
    <location>
        <begin position="1853"/>
        <end position="1869"/>
    </location>
</feature>
<dbReference type="EMBL" id="GGFL01000303">
    <property type="protein sequence ID" value="MBW64481.1"/>
    <property type="molecule type" value="Transcribed_RNA"/>
</dbReference>
<feature type="compositionally biased region" description="Polar residues" evidence="3">
    <location>
        <begin position="1276"/>
        <end position="1285"/>
    </location>
</feature>
<evidence type="ECO:0000259" key="5">
    <source>
        <dbReference type="Pfam" id="PF16687"/>
    </source>
</evidence>
<feature type="compositionally biased region" description="Polar residues" evidence="3">
    <location>
        <begin position="1724"/>
        <end position="1743"/>
    </location>
</feature>
<feature type="compositionally biased region" description="Basic and acidic residues" evidence="3">
    <location>
        <begin position="1995"/>
        <end position="2005"/>
    </location>
</feature>
<proteinExistence type="predicted"/>
<feature type="region of interest" description="Disordered" evidence="3">
    <location>
        <begin position="1115"/>
        <end position="1158"/>
    </location>
</feature>
<dbReference type="VEuPathDB" id="VectorBase:ADAC002237"/>
<comment type="subcellular location">
    <subcellularLocation>
        <location evidence="1">Nucleus</location>
    </subcellularLocation>
</comment>
<dbReference type="SUPFAM" id="SSF50978">
    <property type="entry name" value="WD40 repeat-like"/>
    <property type="match status" value="1"/>
</dbReference>
<feature type="compositionally biased region" description="Low complexity" evidence="3">
    <location>
        <begin position="1806"/>
        <end position="1823"/>
    </location>
</feature>
<reference evidence="6" key="1">
    <citation type="submission" date="2018-01" db="EMBL/GenBank/DDBJ databases">
        <title>An insight into the sialome of Amazonian anophelines.</title>
        <authorList>
            <person name="Ribeiro J.M."/>
            <person name="Scarpassa V."/>
            <person name="Calvo E."/>
        </authorList>
    </citation>
    <scope>NUCLEOTIDE SEQUENCE</scope>
</reference>
<feature type="compositionally biased region" description="Low complexity" evidence="3">
    <location>
        <begin position="2153"/>
        <end position="2182"/>
    </location>
</feature>
<feature type="compositionally biased region" description="Polar residues" evidence="3">
    <location>
        <begin position="2375"/>
        <end position="2386"/>
    </location>
</feature>
<feature type="compositionally biased region" description="Basic and acidic residues" evidence="3">
    <location>
        <begin position="1745"/>
        <end position="1757"/>
    </location>
</feature>
<feature type="compositionally biased region" description="Low complexity" evidence="3">
    <location>
        <begin position="1697"/>
        <end position="1712"/>
    </location>
</feature>
<feature type="compositionally biased region" description="Low complexity" evidence="3">
    <location>
        <begin position="2269"/>
        <end position="2278"/>
    </location>
</feature>
<feature type="compositionally biased region" description="Basic and acidic residues" evidence="3">
    <location>
        <begin position="1289"/>
        <end position="1303"/>
    </location>
</feature>
<dbReference type="Pfam" id="PF16687">
    <property type="entry name" value="ELYS-bb"/>
    <property type="match status" value="1"/>
</dbReference>
<name>A0A2M4CH51_ANODA</name>
<dbReference type="GO" id="GO:0005634">
    <property type="term" value="C:nucleus"/>
    <property type="evidence" value="ECO:0007669"/>
    <property type="project" value="UniProtKB-SubCell"/>
</dbReference>
<feature type="region of interest" description="Disordered" evidence="3">
    <location>
        <begin position="1345"/>
        <end position="2415"/>
    </location>
</feature>
<evidence type="ECO:0000256" key="3">
    <source>
        <dbReference type="SAM" id="MobiDB-lite"/>
    </source>
</evidence>
<dbReference type="InterPro" id="IPR025151">
    <property type="entry name" value="ELYS_dom"/>
</dbReference>
<dbReference type="InterPro" id="IPR036322">
    <property type="entry name" value="WD40_repeat_dom_sf"/>
</dbReference>
<evidence type="ECO:0000256" key="2">
    <source>
        <dbReference type="ARBA" id="ARBA00023242"/>
    </source>
</evidence>
<feature type="compositionally biased region" description="Acidic residues" evidence="3">
    <location>
        <begin position="1517"/>
        <end position="1582"/>
    </location>
</feature>
<dbReference type="InterPro" id="IPR052620">
    <property type="entry name" value="ELYS/MEL-28_NucAsmblyFactor"/>
</dbReference>
<organism evidence="6">
    <name type="scientific">Anopheles darlingi</name>
    <name type="common">Mosquito</name>
    <dbReference type="NCBI Taxonomy" id="43151"/>
    <lineage>
        <taxon>Eukaryota</taxon>
        <taxon>Metazoa</taxon>
        <taxon>Ecdysozoa</taxon>
        <taxon>Arthropoda</taxon>
        <taxon>Hexapoda</taxon>
        <taxon>Insecta</taxon>
        <taxon>Pterygota</taxon>
        <taxon>Neoptera</taxon>
        <taxon>Endopterygota</taxon>
        <taxon>Diptera</taxon>
        <taxon>Nematocera</taxon>
        <taxon>Culicoidea</taxon>
        <taxon>Culicidae</taxon>
        <taxon>Anophelinae</taxon>
        <taxon>Anopheles</taxon>
    </lineage>
</organism>
<feature type="domain" description="ELYS beta-propeller" evidence="5">
    <location>
        <begin position="34"/>
        <end position="444"/>
    </location>
</feature>
<dbReference type="InterPro" id="IPR032040">
    <property type="entry name" value="ELYS-bb"/>
</dbReference>
<feature type="compositionally biased region" description="Acidic residues" evidence="3">
    <location>
        <begin position="1685"/>
        <end position="1694"/>
    </location>
</feature>
<dbReference type="Pfam" id="PF13934">
    <property type="entry name" value="ELYS"/>
    <property type="match status" value="1"/>
</dbReference>
<evidence type="ECO:0000313" key="6">
    <source>
        <dbReference type="EMBL" id="MBW64481.1"/>
    </source>
</evidence>
<feature type="compositionally biased region" description="Polar residues" evidence="3">
    <location>
        <begin position="1979"/>
        <end position="1994"/>
    </location>
</feature>
<feature type="compositionally biased region" description="Low complexity" evidence="3">
    <location>
        <begin position="2305"/>
        <end position="2315"/>
    </location>
</feature>
<protein>
    <submittedName>
        <fullName evidence="6">Putative nuclear pore complex assembly</fullName>
    </submittedName>
</protein>
<keyword evidence="2" id="KW-0539">Nucleus</keyword>
<feature type="region of interest" description="Disordered" evidence="3">
    <location>
        <begin position="1276"/>
        <end position="1315"/>
    </location>
</feature>
<feature type="compositionally biased region" description="Basic and acidic residues" evidence="3">
    <location>
        <begin position="1457"/>
        <end position="1506"/>
    </location>
</feature>
<feature type="compositionally biased region" description="Polar residues" evidence="3">
    <location>
        <begin position="2329"/>
        <end position="2341"/>
    </location>
</feature>
<feature type="domain" description="ELYS-like" evidence="4">
    <location>
        <begin position="708"/>
        <end position="938"/>
    </location>
</feature>
<evidence type="ECO:0000256" key="1">
    <source>
        <dbReference type="ARBA" id="ARBA00004123"/>
    </source>
</evidence>
<dbReference type="VEuPathDB" id="VectorBase:ADAR2_009574"/>
<feature type="compositionally biased region" description="Low complexity" evidence="3">
    <location>
        <begin position="1207"/>
        <end position="1226"/>
    </location>
</feature>
<feature type="compositionally biased region" description="Low complexity" evidence="3">
    <location>
        <begin position="2347"/>
        <end position="2362"/>
    </location>
</feature>
<feature type="compositionally biased region" description="Low complexity" evidence="3">
    <location>
        <begin position="2207"/>
        <end position="2218"/>
    </location>
</feature>
<feature type="compositionally biased region" description="Basic and acidic residues" evidence="3">
    <location>
        <begin position="2287"/>
        <end position="2300"/>
    </location>
</feature>
<feature type="compositionally biased region" description="Basic residues" evidence="3">
    <location>
        <begin position="2404"/>
        <end position="2415"/>
    </location>
</feature>
<feature type="compositionally biased region" description="Acidic residues" evidence="3">
    <location>
        <begin position="1903"/>
        <end position="1917"/>
    </location>
</feature>
<feature type="compositionally biased region" description="Low complexity" evidence="3">
    <location>
        <begin position="1619"/>
        <end position="1645"/>
    </location>
</feature>
<feature type="compositionally biased region" description="Polar residues" evidence="3">
    <location>
        <begin position="2046"/>
        <end position="2058"/>
    </location>
</feature>